<gene>
    <name evidence="1" type="ORF">EMA8858_01408</name>
</gene>
<organism evidence="1 2">
    <name type="scientific">Emticicia aquatica</name>
    <dbReference type="NCBI Taxonomy" id="1681835"/>
    <lineage>
        <taxon>Bacteria</taxon>
        <taxon>Pseudomonadati</taxon>
        <taxon>Bacteroidota</taxon>
        <taxon>Cytophagia</taxon>
        <taxon>Cytophagales</taxon>
        <taxon>Leadbetterellaceae</taxon>
        <taxon>Emticicia</taxon>
    </lineage>
</organism>
<accession>A0ABM9AN79</accession>
<evidence type="ECO:0000313" key="2">
    <source>
        <dbReference type="Proteomes" id="UP000837932"/>
    </source>
</evidence>
<comment type="caution">
    <text evidence="1">The sequence shown here is derived from an EMBL/GenBank/DDBJ whole genome shotgun (WGS) entry which is preliminary data.</text>
</comment>
<dbReference type="Proteomes" id="UP000837932">
    <property type="component" value="Unassembled WGS sequence"/>
</dbReference>
<dbReference type="EMBL" id="CAKLPY010000001">
    <property type="protein sequence ID" value="CAH0995287.1"/>
    <property type="molecule type" value="Genomic_DNA"/>
</dbReference>
<reference evidence="1" key="1">
    <citation type="submission" date="2021-12" db="EMBL/GenBank/DDBJ databases">
        <authorList>
            <person name="Rodrigo-Torres L."/>
            <person name="Arahal R. D."/>
            <person name="Lucena T."/>
        </authorList>
    </citation>
    <scope>NUCLEOTIDE SEQUENCE</scope>
    <source>
        <strain evidence="1">CECT 8858</strain>
    </source>
</reference>
<proteinExistence type="predicted"/>
<keyword evidence="2" id="KW-1185">Reference proteome</keyword>
<sequence length="1094" mass="126657">MKNIVSLLLTLLFFNETFAQKLSDEQIQKYLDGLQKEQIITEFGKDAFLKTINNQNNAFTQRMANSPFASAIGKIPDSLSKSKTAILGFIGIYELLRNVGSAADEMIQFREMAEKMLGDEMLYKPEIEGNIQINNPITFLGLEQNLRPTKERYISIANRLKAIQLIDEKVYADLLIWLKKDQIKLIKDFGFFIYAAKQSYFYDNYGYLKSNQIKFIDSLQTHQFLSKIDAQHLKDSYKDFELKSKIDILTFCKDVIILPADQKKLTREEIYQNQFKKVNEKFLPTFQINQFKLEELKNDTSSDLGVGLPFNNPFSKNKKSYKLSYTVNGKLYSQKADTDFSFIKTLQKSIPSDVDIDSSIIQTYANVFSFLTGITNKDFQSINDYLIDQHSTKRVIIVSNDYNPFVSINETRKALILVDSTQNKVFEDKSKNNLLFGKSLGGKIDFSFKTSRDSIYALVKLFQNNKILPIVDQEIIENAIQSLRFEPNKKDNLKRNLVVSFPKICAKINVSPKNEEDKIAMFKNFISELSLISNGKFNPEKISDNFASEMPKGSKKDRELIVSFKLNSNKYENKFTIPKLVENEELRNVSGININPNQVNFNLNEWLEMVNQSLNENEIDGQFYKITTGNRFSFAKTIDNFLFLDKNQYNYLEKNHPEVLRDPAVENIYGNYQEQIAAFKPENFAQALKREKMITEDDLKEIKNAKEPSEILQKSTQVVVIDMNELAEKSDTEIYNYILNEVKKKLLPKTKFSEIKYLSENLGDSTNDYSLQNISAIIDDKPYAQTLNVSLRQIIKSNLDSLKKPNSAYFPAIGENQFKIINDYLTDISSPKRLVIVCDYRSPKLSFVFFDSTQATIVSETLPNNYVDFSMYGSQFSRDSLNILLDNFNEIGLIKKFGNAEKESFIVELRKFPNNNLSLLENLPNVVAQTNIWDVESYENVFKACIDTLKKVSRNKFNPKNVVDNFSKTLKKSNYINRVFEYSFEMENGKKYTEKQFVKALEKPKSNAEKIDYEVFDFDTTKFIELINKALNESNSDSMFYQVFDEEADEDEVGPKFLFLSSKQYRWLKAKYPEIFESYSEDSTIDIDEIKEEK</sequence>
<name>A0ABM9AN79_9BACT</name>
<dbReference type="RefSeq" id="WP_238805778.1">
    <property type="nucleotide sequence ID" value="NZ_CAKLPY010000001.1"/>
</dbReference>
<evidence type="ECO:0000313" key="1">
    <source>
        <dbReference type="EMBL" id="CAH0995287.1"/>
    </source>
</evidence>
<protein>
    <submittedName>
        <fullName evidence="1">Uncharacterized protein</fullName>
    </submittedName>
</protein>